<dbReference type="Pfam" id="PF00931">
    <property type="entry name" value="NB-ARC"/>
    <property type="match status" value="1"/>
</dbReference>
<evidence type="ECO:0000313" key="4">
    <source>
        <dbReference type="Proteomes" id="UP000477285"/>
    </source>
</evidence>
<dbReference type="Gene3D" id="1.25.40.10">
    <property type="entry name" value="Tetratricopeptide repeat domain"/>
    <property type="match status" value="1"/>
</dbReference>
<dbReference type="PROSITE" id="PS50005">
    <property type="entry name" value="TPR"/>
    <property type="match status" value="1"/>
</dbReference>
<dbReference type="EMBL" id="WWVQ01000120">
    <property type="protein sequence ID" value="MZL35606.1"/>
    <property type="molecule type" value="Genomic_DNA"/>
</dbReference>
<dbReference type="PANTHER" id="PTHR47691:SF3">
    <property type="entry name" value="HTH-TYPE TRANSCRIPTIONAL REGULATOR RV0890C-RELATED"/>
    <property type="match status" value="1"/>
</dbReference>
<dbReference type="Gene3D" id="3.40.50.300">
    <property type="entry name" value="P-loop containing nucleotide triphosphate hydrolases"/>
    <property type="match status" value="1"/>
</dbReference>
<dbReference type="RefSeq" id="WP_119637230.1">
    <property type="nucleotide sequence ID" value="NZ_WWVI01000119.1"/>
</dbReference>
<dbReference type="PANTHER" id="PTHR47691">
    <property type="entry name" value="REGULATOR-RELATED"/>
    <property type="match status" value="1"/>
</dbReference>
<proteinExistence type="predicted"/>
<dbReference type="InterPro" id="IPR019734">
    <property type="entry name" value="TPR_rpt"/>
</dbReference>
<comment type="caution">
    <text evidence="3">The sequence shown here is derived from an EMBL/GenBank/DDBJ whole genome shotgun (WGS) entry which is preliminary data.</text>
</comment>
<sequence>MSQPDFLYELFEDFMDDPANQDFSMDNGLVCRWMTGQAKISPKISAYYSKPSNQEKLAHTIHQNLLPLMSDCNMAIEDIYTLFIQDDSISDAKKKNLTPLYKPASSRLLFLAKLISFGMERQFIKRNTKNQKLLAGGALSPIVLDYIMDSEVPKPCRHFIGRDKELEELYTMLEENRHVFLYGIAGIGKSELAKAYAKRYMRHYTNILYVEYTGNLHQDITDMDFIDDPPEISEQERFQRHNRFLRSLKSDTLLIIDNFNVSATQDSFLSVVLKYRCQILFTTRSKLDEYCTLPLKEISDMNALFQLASVFYSEADTYRATVEKIIETVHAHTFAVELAAKLLENGISTPNQLLTRLQVEKASFHNEDKIKIIKDGQSSKATYYSHIHTLFSLYTLSLEQQDTMCNMCFLPSTGISARIFAKWLELPTLNEINDLIETGFVQTTKRRTISLHPMIQEITLSETKPSVTRCHILLDSLQKICLMHGIEVDYYKKLFQTIGNIIELIEKDDIPKYLLFLENAFPYMDNYNYHKGMNGIIQELKCLLKTKNIGTDSDQALLLDFQAALETKPEKAIKLEKDALAQIENITADNARLVSNLHANLGGLYRMNGHPDLAREHMEKSISLLDQFNLLHINDSIPQIANYAMFLTEQQEPERGISELQKLSGIIKEYHSDDCLDYAKVQETLGTIYLMTANLPQAKTHFKRAFKIYEKIWADEPEMIEAKYQEIQELYPQIGFCIGKNLSGLLTK</sequence>
<evidence type="ECO:0000256" key="1">
    <source>
        <dbReference type="PROSITE-ProRule" id="PRU00339"/>
    </source>
</evidence>
<keyword evidence="1" id="KW-0802">TPR repeat</keyword>
<dbReference type="SMART" id="SM00028">
    <property type="entry name" value="TPR"/>
    <property type="match status" value="2"/>
</dbReference>
<organism evidence="3 4">
    <name type="scientific">Blautia wexlerae</name>
    <dbReference type="NCBI Taxonomy" id="418240"/>
    <lineage>
        <taxon>Bacteria</taxon>
        <taxon>Bacillati</taxon>
        <taxon>Bacillota</taxon>
        <taxon>Clostridia</taxon>
        <taxon>Lachnospirales</taxon>
        <taxon>Lachnospiraceae</taxon>
        <taxon>Blautia</taxon>
    </lineage>
</organism>
<dbReference type="InterPro" id="IPR003593">
    <property type="entry name" value="AAA+_ATPase"/>
</dbReference>
<dbReference type="InterPro" id="IPR002182">
    <property type="entry name" value="NB-ARC"/>
</dbReference>
<dbReference type="InterPro" id="IPR011990">
    <property type="entry name" value="TPR-like_helical_dom_sf"/>
</dbReference>
<name>A0A6L8T7X5_9FIRM</name>
<protein>
    <submittedName>
        <fullName evidence="3">Tetratricopeptide repeat protein</fullName>
    </submittedName>
</protein>
<dbReference type="SMART" id="SM00382">
    <property type="entry name" value="AAA"/>
    <property type="match status" value="1"/>
</dbReference>
<gene>
    <name evidence="3" type="ORF">GT728_21190</name>
</gene>
<dbReference type="SUPFAM" id="SSF52540">
    <property type="entry name" value="P-loop containing nucleoside triphosphate hydrolases"/>
    <property type="match status" value="1"/>
</dbReference>
<accession>A0A6L8T7X5</accession>
<feature type="domain" description="AAA+ ATPase" evidence="2">
    <location>
        <begin position="175"/>
        <end position="309"/>
    </location>
</feature>
<evidence type="ECO:0000259" key="2">
    <source>
        <dbReference type="SMART" id="SM00382"/>
    </source>
</evidence>
<dbReference type="AlphaFoldDB" id="A0A6L8T7X5"/>
<dbReference type="SUPFAM" id="SSF48452">
    <property type="entry name" value="TPR-like"/>
    <property type="match status" value="1"/>
</dbReference>
<evidence type="ECO:0000313" key="3">
    <source>
        <dbReference type="EMBL" id="MZL35606.1"/>
    </source>
</evidence>
<dbReference type="Pfam" id="PF13424">
    <property type="entry name" value="TPR_12"/>
    <property type="match status" value="1"/>
</dbReference>
<dbReference type="InterPro" id="IPR027417">
    <property type="entry name" value="P-loop_NTPase"/>
</dbReference>
<reference evidence="3 4" key="1">
    <citation type="journal article" date="2019" name="Nat. Med.">
        <title>A library of human gut bacterial isolates paired with longitudinal multiomics data enables mechanistic microbiome research.</title>
        <authorList>
            <person name="Poyet M."/>
            <person name="Groussin M."/>
            <person name="Gibbons S.M."/>
            <person name="Avila-Pacheco J."/>
            <person name="Jiang X."/>
            <person name="Kearney S.M."/>
            <person name="Perrotta A.R."/>
            <person name="Berdy B."/>
            <person name="Zhao S."/>
            <person name="Lieberman T.D."/>
            <person name="Swanson P.K."/>
            <person name="Smith M."/>
            <person name="Roesemann S."/>
            <person name="Alexander J.E."/>
            <person name="Rich S.A."/>
            <person name="Livny J."/>
            <person name="Vlamakis H."/>
            <person name="Clish C."/>
            <person name="Bullock K."/>
            <person name="Deik A."/>
            <person name="Scott J."/>
            <person name="Pierce K.A."/>
            <person name="Xavier R.J."/>
            <person name="Alm E.J."/>
        </authorList>
    </citation>
    <scope>NUCLEOTIDE SEQUENCE [LARGE SCALE GENOMIC DNA]</scope>
    <source>
        <strain evidence="3 4">BIOML-A1</strain>
    </source>
</reference>
<dbReference type="Proteomes" id="UP000477285">
    <property type="component" value="Unassembled WGS sequence"/>
</dbReference>
<feature type="repeat" description="TPR" evidence="1">
    <location>
        <begin position="679"/>
        <end position="712"/>
    </location>
</feature>